<dbReference type="Proteomes" id="UP000002377">
    <property type="component" value="Chromosome"/>
</dbReference>
<evidence type="ECO:0000313" key="2">
    <source>
        <dbReference type="Proteomes" id="UP000002377"/>
    </source>
</evidence>
<evidence type="ECO:0000313" key="1">
    <source>
        <dbReference type="EMBL" id="ADG81272.1"/>
    </source>
</evidence>
<gene>
    <name evidence="1" type="ordered locus">TherJR_0386</name>
</gene>
<dbReference type="KEGG" id="tjr:TherJR_0386"/>
<dbReference type="AlphaFoldDB" id="D5XAH3"/>
<name>D5XAH3_THEPJ</name>
<keyword evidence="2" id="KW-1185">Reference proteome</keyword>
<organism evidence="1 2">
    <name type="scientific">Thermincola potens (strain JR)</name>
    <dbReference type="NCBI Taxonomy" id="635013"/>
    <lineage>
        <taxon>Bacteria</taxon>
        <taxon>Bacillati</taxon>
        <taxon>Bacillota</taxon>
        <taxon>Clostridia</taxon>
        <taxon>Eubacteriales</taxon>
        <taxon>Thermincolaceae</taxon>
        <taxon>Thermincola</taxon>
    </lineage>
</organism>
<dbReference type="STRING" id="635013.TherJR_0386"/>
<dbReference type="EMBL" id="CP002028">
    <property type="protein sequence ID" value="ADG81272.1"/>
    <property type="molecule type" value="Genomic_DNA"/>
</dbReference>
<dbReference type="RefSeq" id="WP_013119295.1">
    <property type="nucleotide sequence ID" value="NC_014152.1"/>
</dbReference>
<protein>
    <submittedName>
        <fullName evidence="1">Uncharacterized protein</fullName>
    </submittedName>
</protein>
<dbReference type="HOGENOM" id="CLU_2653321_0_0_9"/>
<proteinExistence type="predicted"/>
<reference evidence="1 2" key="1">
    <citation type="submission" date="2010-05" db="EMBL/GenBank/DDBJ databases">
        <title>Complete sequence of Thermincola sp. JR.</title>
        <authorList>
            <consortium name="US DOE Joint Genome Institute"/>
            <person name="Lucas S."/>
            <person name="Copeland A."/>
            <person name="Lapidus A."/>
            <person name="Cheng J.-F."/>
            <person name="Bruce D."/>
            <person name="Goodwin L."/>
            <person name="Pitluck S."/>
            <person name="Chertkov O."/>
            <person name="Detter J.C."/>
            <person name="Han C."/>
            <person name="Tapia R."/>
            <person name="Land M."/>
            <person name="Hauser L."/>
            <person name="Kyrpides N."/>
            <person name="Mikhailova N."/>
            <person name="Hazen T.C."/>
            <person name="Woyke T."/>
        </authorList>
    </citation>
    <scope>NUCLEOTIDE SEQUENCE [LARGE SCALE GENOMIC DNA]</scope>
    <source>
        <strain evidence="1 2">JR</strain>
    </source>
</reference>
<accession>D5XAH3</accession>
<sequence length="76" mass="8281">MSYLHMIKFYLRPAIKRVMKNEKGAMTIEYIAIGILSLALIAAIAKYLGDSGGSTVGTAFGKTVEAIMTKIQNEVK</sequence>